<dbReference type="Gene3D" id="1.10.10.10">
    <property type="entry name" value="Winged helix-like DNA-binding domain superfamily/Winged helix DNA-binding domain"/>
    <property type="match status" value="1"/>
</dbReference>
<evidence type="ECO:0000313" key="6">
    <source>
        <dbReference type="Proteomes" id="UP000578352"/>
    </source>
</evidence>
<keyword evidence="3" id="KW-0804">Transcription</keyword>
<dbReference type="Pfam" id="PF00392">
    <property type="entry name" value="GntR"/>
    <property type="match status" value="1"/>
</dbReference>
<dbReference type="SMART" id="SM00866">
    <property type="entry name" value="UTRA"/>
    <property type="match status" value="1"/>
</dbReference>
<dbReference type="InterPro" id="IPR011663">
    <property type="entry name" value="UTRA"/>
</dbReference>
<feature type="domain" description="HTH gntR-type" evidence="4">
    <location>
        <begin position="3"/>
        <end position="71"/>
    </location>
</feature>
<sequence>MTQPMHQRLSDEFRRRVFTGEWPEGSKVPSEAELCAEFEVSRGPVRQALAQLRQEGILAGGQGRQPIVRRSTPSQPVEVFLSFTEWVEQRGKTPGQKTFEIARRPAGTLVAAQLGIDPEDHVVALLRLRLIDGVPTMIERTHFVVDVGSRLFDFDTDSGSTFRYLRDQGVDLYSARHTIDAVAADATDVDLLKVDPGTPLLRERRVTSTATGRAIEYAEDRYLPDQTNFVVENIISQRPSIARIRPSTDTSTEESIA</sequence>
<dbReference type="Pfam" id="PF07702">
    <property type="entry name" value="UTRA"/>
    <property type="match status" value="1"/>
</dbReference>
<keyword evidence="2" id="KW-0238">DNA-binding</keyword>
<gene>
    <name evidence="5" type="ORF">HNR13_001159</name>
</gene>
<dbReference type="RefSeq" id="WP_343063472.1">
    <property type="nucleotide sequence ID" value="NZ_BAABEH010000001.1"/>
</dbReference>
<evidence type="ECO:0000256" key="3">
    <source>
        <dbReference type="ARBA" id="ARBA00023163"/>
    </source>
</evidence>
<dbReference type="InterPro" id="IPR036388">
    <property type="entry name" value="WH-like_DNA-bd_sf"/>
</dbReference>
<dbReference type="InterPro" id="IPR000524">
    <property type="entry name" value="Tscrpt_reg_HTH_GntR"/>
</dbReference>
<evidence type="ECO:0000313" key="5">
    <source>
        <dbReference type="EMBL" id="NYJ22872.1"/>
    </source>
</evidence>
<dbReference type="PROSITE" id="PS50949">
    <property type="entry name" value="HTH_GNTR"/>
    <property type="match status" value="1"/>
</dbReference>
<dbReference type="PRINTS" id="PR00035">
    <property type="entry name" value="HTHGNTR"/>
</dbReference>
<dbReference type="PANTHER" id="PTHR44846">
    <property type="entry name" value="MANNOSYL-D-GLYCERATE TRANSPORT/METABOLISM SYSTEM REPRESSOR MNGR-RELATED"/>
    <property type="match status" value="1"/>
</dbReference>
<protein>
    <submittedName>
        <fullName evidence="5">GntR family transcriptional regulator</fullName>
    </submittedName>
</protein>
<evidence type="ECO:0000256" key="2">
    <source>
        <dbReference type="ARBA" id="ARBA00023125"/>
    </source>
</evidence>
<dbReference type="GO" id="GO:0003677">
    <property type="term" value="F:DNA binding"/>
    <property type="evidence" value="ECO:0007669"/>
    <property type="project" value="UniProtKB-KW"/>
</dbReference>
<evidence type="ECO:0000259" key="4">
    <source>
        <dbReference type="PROSITE" id="PS50949"/>
    </source>
</evidence>
<proteinExistence type="predicted"/>
<dbReference type="SUPFAM" id="SSF64288">
    <property type="entry name" value="Chorismate lyase-like"/>
    <property type="match status" value="1"/>
</dbReference>
<dbReference type="InterPro" id="IPR050679">
    <property type="entry name" value="Bact_HTH_transcr_reg"/>
</dbReference>
<dbReference type="CDD" id="cd07377">
    <property type="entry name" value="WHTH_GntR"/>
    <property type="match status" value="1"/>
</dbReference>
<reference evidence="5 6" key="1">
    <citation type="submission" date="2020-07" db="EMBL/GenBank/DDBJ databases">
        <title>Sequencing the genomes of 1000 actinobacteria strains.</title>
        <authorList>
            <person name="Klenk H.-P."/>
        </authorList>
    </citation>
    <scope>NUCLEOTIDE SEQUENCE [LARGE SCALE GENOMIC DNA]</scope>
    <source>
        <strain evidence="5 6">DSM 15165</strain>
    </source>
</reference>
<dbReference type="InterPro" id="IPR028978">
    <property type="entry name" value="Chorismate_lyase_/UTRA_dom_sf"/>
</dbReference>
<dbReference type="EMBL" id="JACCFL010000001">
    <property type="protein sequence ID" value="NYJ22872.1"/>
    <property type="molecule type" value="Genomic_DNA"/>
</dbReference>
<comment type="caution">
    <text evidence="5">The sequence shown here is derived from an EMBL/GenBank/DDBJ whole genome shotgun (WGS) entry which is preliminary data.</text>
</comment>
<name>A0A853CR27_9MICO</name>
<dbReference type="Gene3D" id="3.40.1410.10">
    <property type="entry name" value="Chorismate lyase-like"/>
    <property type="match status" value="1"/>
</dbReference>
<dbReference type="AlphaFoldDB" id="A0A853CR27"/>
<evidence type="ECO:0000256" key="1">
    <source>
        <dbReference type="ARBA" id="ARBA00023015"/>
    </source>
</evidence>
<dbReference type="GO" id="GO:0003700">
    <property type="term" value="F:DNA-binding transcription factor activity"/>
    <property type="evidence" value="ECO:0007669"/>
    <property type="project" value="InterPro"/>
</dbReference>
<dbReference type="SMART" id="SM00345">
    <property type="entry name" value="HTH_GNTR"/>
    <property type="match status" value="1"/>
</dbReference>
<organism evidence="5 6">
    <name type="scientific">Leifsonia shinshuensis</name>
    <dbReference type="NCBI Taxonomy" id="150026"/>
    <lineage>
        <taxon>Bacteria</taxon>
        <taxon>Bacillati</taxon>
        <taxon>Actinomycetota</taxon>
        <taxon>Actinomycetes</taxon>
        <taxon>Micrococcales</taxon>
        <taxon>Microbacteriaceae</taxon>
        <taxon>Leifsonia</taxon>
    </lineage>
</organism>
<dbReference type="SUPFAM" id="SSF46785">
    <property type="entry name" value="Winged helix' DNA-binding domain"/>
    <property type="match status" value="1"/>
</dbReference>
<accession>A0A853CR27</accession>
<dbReference type="Proteomes" id="UP000578352">
    <property type="component" value="Unassembled WGS sequence"/>
</dbReference>
<keyword evidence="1" id="KW-0805">Transcription regulation</keyword>
<dbReference type="InterPro" id="IPR036390">
    <property type="entry name" value="WH_DNA-bd_sf"/>
</dbReference>